<comment type="caution">
    <text evidence="2">The sequence shown here is derived from an EMBL/GenBank/DDBJ whole genome shotgun (WGS) entry which is preliminary data.</text>
</comment>
<proteinExistence type="predicted"/>
<dbReference type="EMBL" id="JBGOSP010000040">
    <property type="protein sequence ID" value="MFA3842573.1"/>
    <property type="molecule type" value="Genomic_DNA"/>
</dbReference>
<evidence type="ECO:0000313" key="2">
    <source>
        <dbReference type="EMBL" id="MFA3842573.1"/>
    </source>
</evidence>
<sequence>MNGRSTLNRLLMALSGLVLLGGGLLILTAGLDLYRRLHLAAPAGWPLTTPHDVLLSNADRIGWSDQGWWWWPAVIAGLVLAAVLALLWLLAQLRRRRPGSVHLGGTPPPESVEVRGRALSDAVTAEARALPGVEQASAHVTGRAARPCLHVALTLTDDGTPAPVLQALCHGPVAHARDCTGLPHLPTRAQLNVGKHKARRAE</sequence>
<evidence type="ECO:0000313" key="3">
    <source>
        <dbReference type="Proteomes" id="UP001571476"/>
    </source>
</evidence>
<reference evidence="2 3" key="1">
    <citation type="submission" date="2024-08" db="EMBL/GenBank/DDBJ databases">
        <title>Genome sequence of Streptomyces aureus CACIA-1.46HGO.</title>
        <authorList>
            <person name="Evangelista-Martinez Z."/>
        </authorList>
    </citation>
    <scope>NUCLEOTIDE SEQUENCE [LARGE SCALE GENOMIC DNA]</scope>
    <source>
        <strain evidence="2 3">CACIA-1.46HGO</strain>
    </source>
</reference>
<keyword evidence="3" id="KW-1185">Reference proteome</keyword>
<keyword evidence="1" id="KW-1133">Transmembrane helix</keyword>
<accession>A0ABV4SYK3</accession>
<evidence type="ECO:0000256" key="1">
    <source>
        <dbReference type="SAM" id="Phobius"/>
    </source>
</evidence>
<feature type="transmembrane region" description="Helical" evidence="1">
    <location>
        <begin position="12"/>
        <end position="31"/>
    </location>
</feature>
<gene>
    <name evidence="2" type="ORF">ACEG43_41500</name>
</gene>
<dbReference type="RefSeq" id="WP_372566507.1">
    <property type="nucleotide sequence ID" value="NZ_JBGOSP010000040.1"/>
</dbReference>
<organism evidence="2 3">
    <name type="scientific">Streptomyces aureus</name>
    <dbReference type="NCBI Taxonomy" id="193461"/>
    <lineage>
        <taxon>Bacteria</taxon>
        <taxon>Bacillati</taxon>
        <taxon>Actinomycetota</taxon>
        <taxon>Actinomycetes</taxon>
        <taxon>Kitasatosporales</taxon>
        <taxon>Streptomycetaceae</taxon>
        <taxon>Streptomyces</taxon>
    </lineage>
</organism>
<feature type="transmembrane region" description="Helical" evidence="1">
    <location>
        <begin position="69"/>
        <end position="90"/>
    </location>
</feature>
<protein>
    <submittedName>
        <fullName evidence="2">Alkaline shock response membrane anchor protein AmaP</fullName>
    </submittedName>
</protein>
<name>A0ABV4SYK3_9ACTN</name>
<keyword evidence="1" id="KW-0472">Membrane</keyword>
<dbReference type="Proteomes" id="UP001571476">
    <property type="component" value="Unassembled WGS sequence"/>
</dbReference>
<keyword evidence="1" id="KW-0812">Transmembrane</keyword>